<dbReference type="InterPro" id="IPR036483">
    <property type="entry name" value="PWI_dom_sf"/>
</dbReference>
<dbReference type="GO" id="GO:0006397">
    <property type="term" value="P:mRNA processing"/>
    <property type="evidence" value="ECO:0007669"/>
    <property type="project" value="UniProtKB-KW"/>
</dbReference>
<feature type="compositionally biased region" description="Acidic residues" evidence="2">
    <location>
        <begin position="31"/>
        <end position="40"/>
    </location>
</feature>
<dbReference type="Gene3D" id="1.20.1390.10">
    <property type="entry name" value="PWI domain"/>
    <property type="match status" value="1"/>
</dbReference>
<accession>A0A835VUP7</accession>
<feature type="compositionally biased region" description="Low complexity" evidence="2">
    <location>
        <begin position="85"/>
        <end position="95"/>
    </location>
</feature>
<protein>
    <recommendedName>
        <fullName evidence="3">PWI domain-containing protein</fullName>
    </recommendedName>
</protein>
<dbReference type="EMBL" id="JAEHOD010000081">
    <property type="protein sequence ID" value="KAG2430032.1"/>
    <property type="molecule type" value="Genomic_DNA"/>
</dbReference>
<feature type="compositionally biased region" description="Basic and acidic residues" evidence="2">
    <location>
        <begin position="120"/>
        <end position="135"/>
    </location>
</feature>
<evidence type="ECO:0000313" key="5">
    <source>
        <dbReference type="Proteomes" id="UP000613740"/>
    </source>
</evidence>
<organism evidence="4 5">
    <name type="scientific">Chlamydomonas schloesseri</name>
    <dbReference type="NCBI Taxonomy" id="2026947"/>
    <lineage>
        <taxon>Eukaryota</taxon>
        <taxon>Viridiplantae</taxon>
        <taxon>Chlorophyta</taxon>
        <taxon>core chlorophytes</taxon>
        <taxon>Chlorophyceae</taxon>
        <taxon>CS clade</taxon>
        <taxon>Chlamydomonadales</taxon>
        <taxon>Chlamydomonadaceae</taxon>
        <taxon>Chlamydomonas</taxon>
    </lineage>
</organism>
<gene>
    <name evidence="4" type="ORF">HYH02_013859</name>
</gene>
<dbReference type="InterPro" id="IPR002483">
    <property type="entry name" value="PWI_dom"/>
</dbReference>
<feature type="compositionally biased region" description="Basic and acidic residues" evidence="2">
    <location>
        <begin position="70"/>
        <end position="82"/>
    </location>
</feature>
<keyword evidence="5" id="KW-1185">Reference proteome</keyword>
<dbReference type="InterPro" id="IPR052768">
    <property type="entry name" value="RBM25"/>
</dbReference>
<evidence type="ECO:0000313" key="4">
    <source>
        <dbReference type="EMBL" id="KAG2430032.1"/>
    </source>
</evidence>
<dbReference type="SUPFAM" id="SSF101233">
    <property type="entry name" value="PWI domain"/>
    <property type="match status" value="1"/>
</dbReference>
<dbReference type="SMART" id="SM00311">
    <property type="entry name" value="PWI"/>
    <property type="match status" value="1"/>
</dbReference>
<feature type="compositionally biased region" description="Gly residues" evidence="2">
    <location>
        <begin position="187"/>
        <end position="196"/>
    </location>
</feature>
<dbReference type="PROSITE" id="PS51025">
    <property type="entry name" value="PWI"/>
    <property type="match status" value="1"/>
</dbReference>
<sequence>MPERVAVRERERDRRAAAESDWRRAVRDDLDLYDSDDEREPWERRPLGGTRKSMERRKRRLEEEEEDEIDREREARDEERRAAARRAAAAAAAEASAREETPGPAGSVVQDAAGMPPHLKAAESRAPKQEPKPEPEVDTNDPIYQAMLAAARAPPPAQFPYPSVKSEQAAAAAAHGRAGSESPGRGAASGGAGGAVSGSTGPAAPPPAAGGGGGGGGRVAFGSGRGGMRNTAALAAMFADEEETTQKRQLKPIRYSEEELAAVSGAPAAGGALGAAAAAAAPPAGGAAPADPKVALKAMMDTIPTSREGVFAYAIKWDNYNAATMGEKFRGWVSGKVEQLLGVPEPTLVDYVVKLLGNRTGPEQLHGELAPVLDNDTETFVIKLYRMVIYETEKAALGLGHQRICERLLHEGSTWGPEAAAAAAGGGHLPLLQWLHGKGCPLHEDFNRSDAACSASAAGHTHIPDWMTEPGSLPDLNPDRPDMEFLEDEDANFQSRYRSAWRAFAPLPDVHNNNGDSGSGDSGGSEADGSLQPEEEAAHMLWAALGSPTPDWAAKAECIAAQRGPLADLAEAQQPDYEQWLRWLAARGVPPHHWAAAGAAAWGGLGALRCLIQAAGLEPDVVVVDAAVGAGQAAVLEWLFEQGGARASAKHLLGAAGWCQQGAAFWAVARAMERQEAAAAAVAAAEQTQRQRQRQQLKAPPRKRQKKHGKQRVAGGSGRLLLAARDDVLQDGEGEEEEEKGPSAPQAQSEMLLMRSDGRRL</sequence>
<feature type="compositionally biased region" description="Acidic residues" evidence="2">
    <location>
        <begin position="729"/>
        <end position="739"/>
    </location>
</feature>
<dbReference type="AlphaFoldDB" id="A0A835VUP7"/>
<feature type="compositionally biased region" description="Low complexity" evidence="2">
    <location>
        <begin position="169"/>
        <end position="186"/>
    </location>
</feature>
<evidence type="ECO:0000256" key="2">
    <source>
        <dbReference type="SAM" id="MobiDB-lite"/>
    </source>
</evidence>
<feature type="region of interest" description="Disordered" evidence="2">
    <location>
        <begin position="1"/>
        <end position="224"/>
    </location>
</feature>
<keyword evidence="1" id="KW-0507">mRNA processing</keyword>
<feature type="compositionally biased region" description="Basic and acidic residues" evidence="2">
    <location>
        <begin position="1"/>
        <end position="30"/>
    </location>
</feature>
<name>A0A835VUP7_9CHLO</name>
<dbReference type="PANTHER" id="PTHR18806">
    <property type="entry name" value="RBM25 PROTEIN"/>
    <property type="match status" value="1"/>
</dbReference>
<feature type="region of interest" description="Disordered" evidence="2">
    <location>
        <begin position="688"/>
        <end position="761"/>
    </location>
</feature>
<feature type="region of interest" description="Disordered" evidence="2">
    <location>
        <begin position="508"/>
        <end position="532"/>
    </location>
</feature>
<dbReference type="PANTHER" id="PTHR18806:SF4">
    <property type="entry name" value="RNA-BINDING PROTEIN 25"/>
    <property type="match status" value="1"/>
</dbReference>
<feature type="compositionally biased region" description="Gly residues" evidence="2">
    <location>
        <begin position="209"/>
        <end position="224"/>
    </location>
</feature>
<dbReference type="Proteomes" id="UP000613740">
    <property type="component" value="Unassembled WGS sequence"/>
</dbReference>
<dbReference type="OrthoDB" id="6275295at2759"/>
<comment type="caution">
    <text evidence="4">The sequence shown here is derived from an EMBL/GenBank/DDBJ whole genome shotgun (WGS) entry which is preliminary data.</text>
</comment>
<evidence type="ECO:0000256" key="1">
    <source>
        <dbReference type="ARBA" id="ARBA00022664"/>
    </source>
</evidence>
<reference evidence="4" key="1">
    <citation type="journal article" date="2020" name="bioRxiv">
        <title>Comparative genomics of Chlamydomonas.</title>
        <authorList>
            <person name="Craig R.J."/>
            <person name="Hasan A.R."/>
            <person name="Ness R.W."/>
            <person name="Keightley P.D."/>
        </authorList>
    </citation>
    <scope>NUCLEOTIDE SEQUENCE</scope>
    <source>
        <strain evidence="4">CCAP 11/173</strain>
    </source>
</reference>
<feature type="compositionally biased region" description="Basic residues" evidence="2">
    <location>
        <begin position="691"/>
        <end position="711"/>
    </location>
</feature>
<dbReference type="Pfam" id="PF01480">
    <property type="entry name" value="PWI"/>
    <property type="match status" value="1"/>
</dbReference>
<feature type="domain" description="PWI" evidence="3">
    <location>
        <begin position="308"/>
        <end position="407"/>
    </location>
</feature>
<proteinExistence type="predicted"/>
<evidence type="ECO:0000259" key="3">
    <source>
        <dbReference type="PROSITE" id="PS51025"/>
    </source>
</evidence>